<evidence type="ECO:0000313" key="2">
    <source>
        <dbReference type="EMBL" id="KUM51149.1"/>
    </source>
</evidence>
<name>A0A101M564_PICGL</name>
<keyword evidence="1" id="KW-0472">Membrane</keyword>
<sequence length="130" mass="15177">MDAFVTFSCIILYILYIPLQSLLKKRMRKQARPTGEEALSGLDQRERKRHPSDGAMVFVKGNWLFCSAMVRCFYGAKEISKQAGKQARSTYYYIKVRERGFKRFCSYNCPLAIRGHPIQLKAEGKDHFWQ</sequence>
<keyword evidence="1" id="KW-0812">Transmembrane</keyword>
<dbReference type="EMBL" id="LKAM01000001">
    <property type="protein sequence ID" value="KUM51149.1"/>
    <property type="molecule type" value="Genomic_DNA"/>
</dbReference>
<reference evidence="2" key="1">
    <citation type="journal article" date="2015" name="Genome Biol. Evol.">
        <title>Organellar Genomes of White Spruce (Picea glauca): Assembly and Annotation.</title>
        <authorList>
            <person name="Jackman S.D."/>
            <person name="Warren R.L."/>
            <person name="Gibb E.A."/>
            <person name="Vandervalk B.P."/>
            <person name="Mohamadi H."/>
            <person name="Chu J."/>
            <person name="Raymond A."/>
            <person name="Pleasance S."/>
            <person name="Coope R."/>
            <person name="Wildung M.R."/>
            <person name="Ritland C.E."/>
            <person name="Bousquet J."/>
            <person name="Jones S.J."/>
            <person name="Bohlmann J."/>
            <person name="Birol I."/>
        </authorList>
    </citation>
    <scope>NUCLEOTIDE SEQUENCE [LARGE SCALE GENOMIC DNA]</scope>
    <source>
        <tissue evidence="2">Flushing bud</tissue>
    </source>
</reference>
<proteinExistence type="predicted"/>
<evidence type="ECO:0000256" key="1">
    <source>
        <dbReference type="SAM" id="Phobius"/>
    </source>
</evidence>
<protein>
    <submittedName>
        <fullName evidence="2">Uncharacterized protein</fullName>
    </submittedName>
</protein>
<dbReference type="AlphaFoldDB" id="A0A101M564"/>
<keyword evidence="1" id="KW-1133">Transmembrane helix</keyword>
<accession>A0A101M564</accession>
<gene>
    <name evidence="2" type="ORF">ABT39_MTgene995</name>
</gene>
<feature type="transmembrane region" description="Helical" evidence="1">
    <location>
        <begin position="6"/>
        <end position="23"/>
    </location>
</feature>
<geneLocation type="mitochondrion" evidence="2"/>
<comment type="caution">
    <text evidence="2">The sequence shown here is derived from an EMBL/GenBank/DDBJ whole genome shotgun (WGS) entry which is preliminary data.</text>
</comment>
<keyword evidence="2" id="KW-0496">Mitochondrion</keyword>
<organism evidence="2">
    <name type="scientific">Picea glauca</name>
    <name type="common">White spruce</name>
    <name type="synonym">Pinus glauca</name>
    <dbReference type="NCBI Taxonomy" id="3330"/>
    <lineage>
        <taxon>Eukaryota</taxon>
        <taxon>Viridiplantae</taxon>
        <taxon>Streptophyta</taxon>
        <taxon>Embryophyta</taxon>
        <taxon>Tracheophyta</taxon>
        <taxon>Spermatophyta</taxon>
        <taxon>Pinopsida</taxon>
        <taxon>Pinidae</taxon>
        <taxon>Conifers I</taxon>
        <taxon>Pinales</taxon>
        <taxon>Pinaceae</taxon>
        <taxon>Picea</taxon>
    </lineage>
</organism>